<dbReference type="InterPro" id="IPR036691">
    <property type="entry name" value="Endo/exonu/phosph_ase_sf"/>
</dbReference>
<accession>A0A445B807</accession>
<name>A0A445B807_ARAHY</name>
<evidence type="ECO:0000313" key="2">
    <source>
        <dbReference type="Proteomes" id="UP000289738"/>
    </source>
</evidence>
<keyword evidence="2" id="KW-1185">Reference proteome</keyword>
<dbReference type="SUPFAM" id="SSF56219">
    <property type="entry name" value="DNase I-like"/>
    <property type="match status" value="1"/>
</dbReference>
<dbReference type="Gene3D" id="3.60.10.10">
    <property type="entry name" value="Endonuclease/exonuclease/phosphatase"/>
    <property type="match status" value="1"/>
</dbReference>
<dbReference type="STRING" id="3818.A0A445B807"/>
<proteinExistence type="predicted"/>
<dbReference type="AlphaFoldDB" id="A0A445B807"/>
<dbReference type="EMBL" id="SDMP01000010">
    <property type="protein sequence ID" value="RYR34803.1"/>
    <property type="molecule type" value="Genomic_DNA"/>
</dbReference>
<comment type="caution">
    <text evidence="1">The sequence shown here is derived from an EMBL/GenBank/DDBJ whole genome shotgun (WGS) entry which is preliminary data.</text>
</comment>
<dbReference type="PANTHER" id="PTHR33710:SF71">
    <property type="entry name" value="ENDONUCLEASE_EXONUCLEASE_PHOSPHATASE DOMAIN-CONTAINING PROTEIN"/>
    <property type="match status" value="1"/>
</dbReference>
<evidence type="ECO:0008006" key="3">
    <source>
        <dbReference type="Google" id="ProtNLM"/>
    </source>
</evidence>
<sequence>MKILATGIGESNLEDSPDHITSAFDSVQTSEMVEAMTQYEKMMEVEVEQAWNIRGVANQATIYTLIELKRQSRPDITLLYETKCSGERAKEVIKALNYNFEFLEEANGFVSEIWSRIINMCIWKSRIKITNDGISLLPQEGIRRVLWENLKRIADNTTDAWMSIGDFNEIAEEGEKRVVQKLINIHLMDLGYVGSKYTWKGGQRKGMNRVFKRLDRGLANAEWRREFMNARVEVLPRVNSDHHPLLAILNPSIPETRDKSFRFKIMWKTHLNFNEFVTSAWQKERPILVALKELAKRWKRFKENSYGERT</sequence>
<dbReference type="PANTHER" id="PTHR33710">
    <property type="entry name" value="BNAC02G09200D PROTEIN"/>
    <property type="match status" value="1"/>
</dbReference>
<gene>
    <name evidence="1" type="ORF">Ahy_A10g049840</name>
</gene>
<evidence type="ECO:0000313" key="1">
    <source>
        <dbReference type="EMBL" id="RYR34803.1"/>
    </source>
</evidence>
<reference evidence="1 2" key="1">
    <citation type="submission" date="2019-01" db="EMBL/GenBank/DDBJ databases">
        <title>Sequencing of cultivated peanut Arachis hypogaea provides insights into genome evolution and oil improvement.</title>
        <authorList>
            <person name="Chen X."/>
        </authorList>
    </citation>
    <scope>NUCLEOTIDE SEQUENCE [LARGE SCALE GENOMIC DNA]</scope>
    <source>
        <strain evidence="2">cv. Fuhuasheng</strain>
        <tissue evidence="1">Leaves</tissue>
    </source>
</reference>
<protein>
    <recommendedName>
        <fullName evidence="3">Endonuclease/exonuclease/phosphatase domain-containing protein</fullName>
    </recommendedName>
</protein>
<organism evidence="1 2">
    <name type="scientific">Arachis hypogaea</name>
    <name type="common">Peanut</name>
    <dbReference type="NCBI Taxonomy" id="3818"/>
    <lineage>
        <taxon>Eukaryota</taxon>
        <taxon>Viridiplantae</taxon>
        <taxon>Streptophyta</taxon>
        <taxon>Embryophyta</taxon>
        <taxon>Tracheophyta</taxon>
        <taxon>Spermatophyta</taxon>
        <taxon>Magnoliopsida</taxon>
        <taxon>eudicotyledons</taxon>
        <taxon>Gunneridae</taxon>
        <taxon>Pentapetalae</taxon>
        <taxon>rosids</taxon>
        <taxon>fabids</taxon>
        <taxon>Fabales</taxon>
        <taxon>Fabaceae</taxon>
        <taxon>Papilionoideae</taxon>
        <taxon>50 kb inversion clade</taxon>
        <taxon>dalbergioids sensu lato</taxon>
        <taxon>Dalbergieae</taxon>
        <taxon>Pterocarpus clade</taxon>
        <taxon>Arachis</taxon>
    </lineage>
</organism>
<dbReference type="Proteomes" id="UP000289738">
    <property type="component" value="Chromosome A10"/>
</dbReference>